<dbReference type="HAMAP" id="MF_00736">
    <property type="entry name" value="Ribosomal_uL11"/>
    <property type="match status" value="1"/>
</dbReference>
<dbReference type="PANTHER" id="PTHR11661:SF1">
    <property type="entry name" value="LARGE RIBOSOMAL SUBUNIT PROTEIN UL11M"/>
    <property type="match status" value="1"/>
</dbReference>
<keyword evidence="3 6" id="KW-0694">RNA-binding</keyword>
<evidence type="ECO:0000256" key="1">
    <source>
        <dbReference type="ARBA" id="ARBA00010537"/>
    </source>
</evidence>
<evidence type="ECO:0000259" key="8">
    <source>
        <dbReference type="Pfam" id="PF00298"/>
    </source>
</evidence>
<proteinExistence type="inferred from homology"/>
<dbReference type="EMBL" id="CP077717">
    <property type="protein sequence ID" value="QXJ30201.1"/>
    <property type="molecule type" value="Genomic_DNA"/>
</dbReference>
<evidence type="ECO:0000256" key="7">
    <source>
        <dbReference type="RuleBase" id="RU003978"/>
    </source>
</evidence>
<comment type="function">
    <text evidence="6">Forms part of the ribosomal stalk which helps the ribosome interact with GTP-bound translation factors.</text>
</comment>
<dbReference type="InterPro" id="IPR000911">
    <property type="entry name" value="Ribosomal_uL11"/>
</dbReference>
<organism evidence="10 11">
    <name type="scientific">Saccharolobus shibatae (strain ATCC 51178 / DSM 5389 / JCM 8931 / NBRC 15437 / B12)</name>
    <name type="common">Sulfolobus shibatae</name>
    <dbReference type="NCBI Taxonomy" id="523848"/>
    <lineage>
        <taxon>Archaea</taxon>
        <taxon>Thermoproteota</taxon>
        <taxon>Thermoprotei</taxon>
        <taxon>Sulfolobales</taxon>
        <taxon>Sulfolobaceae</taxon>
        <taxon>Saccharolobus</taxon>
    </lineage>
</organism>
<dbReference type="GO" id="GO:0015934">
    <property type="term" value="C:large ribosomal subunit"/>
    <property type="evidence" value="ECO:0007669"/>
    <property type="project" value="TreeGrafter"/>
</dbReference>
<dbReference type="GO" id="GO:0003735">
    <property type="term" value="F:structural constituent of ribosome"/>
    <property type="evidence" value="ECO:0007669"/>
    <property type="project" value="InterPro"/>
</dbReference>
<evidence type="ECO:0000259" key="9">
    <source>
        <dbReference type="Pfam" id="PF03946"/>
    </source>
</evidence>
<protein>
    <recommendedName>
        <fullName evidence="6">Large ribosomal subunit protein uL11</fullName>
    </recommendedName>
</protein>
<comment type="similarity">
    <text evidence="1 6 7">Belongs to the universal ribosomal protein uL11 family.</text>
</comment>
<accession>A0A8F5BRL7</accession>
<dbReference type="KEGG" id="sshi:J5U23_03096"/>
<dbReference type="PROSITE" id="PS00359">
    <property type="entry name" value="RIBOSOMAL_L11"/>
    <property type="match status" value="1"/>
</dbReference>
<dbReference type="NCBIfam" id="NF002232">
    <property type="entry name" value="PRK01143.1"/>
    <property type="match status" value="1"/>
</dbReference>
<feature type="domain" description="Large ribosomal subunit protein uL11 C-terminal" evidence="8">
    <location>
        <begin position="70"/>
        <end position="137"/>
    </location>
</feature>
<dbReference type="Pfam" id="PF00298">
    <property type="entry name" value="Ribosomal_L11"/>
    <property type="match status" value="1"/>
</dbReference>
<keyword evidence="2 6" id="KW-0699">rRNA-binding</keyword>
<evidence type="ECO:0000256" key="2">
    <source>
        <dbReference type="ARBA" id="ARBA00022730"/>
    </source>
</evidence>
<dbReference type="PANTHER" id="PTHR11661">
    <property type="entry name" value="60S RIBOSOMAL PROTEIN L12"/>
    <property type="match status" value="1"/>
</dbReference>
<name>A0A8F5BRL7_SACSH</name>
<gene>
    <name evidence="6" type="primary">rpl11</name>
    <name evidence="10" type="ORF">J5U23_03096</name>
</gene>
<evidence type="ECO:0000313" key="11">
    <source>
        <dbReference type="Proteomes" id="UP000694018"/>
    </source>
</evidence>
<evidence type="ECO:0000256" key="4">
    <source>
        <dbReference type="ARBA" id="ARBA00022980"/>
    </source>
</evidence>
<keyword evidence="5 6" id="KW-0687">Ribonucleoprotein</keyword>
<dbReference type="SMART" id="SM00649">
    <property type="entry name" value="RL11"/>
    <property type="match status" value="1"/>
</dbReference>
<dbReference type="AlphaFoldDB" id="A0A8F5BRL7"/>
<evidence type="ECO:0000313" key="10">
    <source>
        <dbReference type="EMBL" id="QXJ30201.1"/>
    </source>
</evidence>
<dbReference type="Proteomes" id="UP000694018">
    <property type="component" value="Chromosome"/>
</dbReference>
<sequence>MPTKSIKIMVEGGNVKPGPPLAPTLSQLGLNVGDVVKKLNEATSSFKGMSVPVTIEVDSNTKKYEIKVGIPTTTALLLKEAGASEPSGDPAHKKIGNLSLEQVIKIAIMKKPGLTTKSLKAAVKSMLGTAKSIGLTVENKDPKELVKEVEEGKYDDLLAKYENEWNEVKE</sequence>
<dbReference type="InterPro" id="IPR020783">
    <property type="entry name" value="Ribosomal_uL11_C"/>
</dbReference>
<comment type="subunit">
    <text evidence="6">Part of the ribosomal stalk of the 50S ribosomal subunit. Interacts with L10 and the large rRNA to form the base of the stalk. L10 forms an elongated spine to which L12 dimers bind in a sequential fashion forming a multimeric L10(L12)X complex.</text>
</comment>
<feature type="domain" description="Large ribosomal subunit protein uL11 N-terminal" evidence="9">
    <location>
        <begin position="6"/>
        <end position="62"/>
    </location>
</feature>
<dbReference type="OrthoDB" id="8842at2157"/>
<dbReference type="CDD" id="cd00349">
    <property type="entry name" value="Ribosomal_L11"/>
    <property type="match status" value="1"/>
</dbReference>
<dbReference type="GeneID" id="65564570"/>
<dbReference type="Pfam" id="PF03946">
    <property type="entry name" value="Ribosomal_L11_N"/>
    <property type="match status" value="1"/>
</dbReference>
<keyword evidence="4 6" id="KW-0689">Ribosomal protein</keyword>
<evidence type="ECO:0000256" key="3">
    <source>
        <dbReference type="ARBA" id="ARBA00022884"/>
    </source>
</evidence>
<dbReference type="InterPro" id="IPR020785">
    <property type="entry name" value="Ribosomal_uL11_CS"/>
</dbReference>
<evidence type="ECO:0000256" key="5">
    <source>
        <dbReference type="ARBA" id="ARBA00023274"/>
    </source>
</evidence>
<dbReference type="InterPro" id="IPR020784">
    <property type="entry name" value="Ribosomal_uL11_N"/>
</dbReference>
<evidence type="ECO:0000256" key="6">
    <source>
        <dbReference type="HAMAP-Rule" id="MF_00736"/>
    </source>
</evidence>
<dbReference type="GO" id="GO:0006412">
    <property type="term" value="P:translation"/>
    <property type="evidence" value="ECO:0007669"/>
    <property type="project" value="UniProtKB-UniRule"/>
</dbReference>
<dbReference type="GO" id="GO:0070180">
    <property type="term" value="F:large ribosomal subunit rRNA binding"/>
    <property type="evidence" value="ECO:0007669"/>
    <property type="project" value="UniProtKB-UniRule"/>
</dbReference>
<dbReference type="FunFam" id="1.10.10.250:FF:000006">
    <property type="entry name" value="50S ribosomal protein L11"/>
    <property type="match status" value="1"/>
</dbReference>
<dbReference type="RefSeq" id="WP_218258861.1">
    <property type="nucleotide sequence ID" value="NZ_CP077717.1"/>
</dbReference>
<dbReference type="FunFam" id="3.30.1550.10:FF:000007">
    <property type="entry name" value="50S ribosomal protein L11"/>
    <property type="match status" value="1"/>
</dbReference>
<reference evidence="10" key="1">
    <citation type="journal article" date="2021" name="Environ. Microbiol.">
        <title>New insights into the diversity and evolution of the archaeal mobilome from three complete genomes of Saccharolobus shibatae.</title>
        <authorList>
            <person name="Medvedeva S."/>
            <person name="Brandt D."/>
            <person name="Cvirkaite-Krupovic V."/>
            <person name="Liu Y."/>
            <person name="Severinov K."/>
            <person name="Ishino S."/>
            <person name="Ishino Y."/>
            <person name="Prangishvili D."/>
            <person name="Kalinowski J."/>
            <person name="Krupovic M."/>
        </authorList>
    </citation>
    <scope>NUCLEOTIDE SEQUENCE</scope>
    <source>
        <strain evidence="10">B12</strain>
    </source>
</reference>